<evidence type="ECO:0000313" key="4">
    <source>
        <dbReference type="EMBL" id="PHI28224.1"/>
    </source>
</evidence>
<keyword evidence="1 4" id="KW-0808">Transferase</keyword>
<evidence type="ECO:0000259" key="3">
    <source>
        <dbReference type="PROSITE" id="PS51186"/>
    </source>
</evidence>
<dbReference type="InterPro" id="IPR000182">
    <property type="entry name" value="GNAT_dom"/>
</dbReference>
<evidence type="ECO:0000256" key="2">
    <source>
        <dbReference type="ARBA" id="ARBA00023315"/>
    </source>
</evidence>
<dbReference type="SUPFAM" id="SSF55729">
    <property type="entry name" value="Acyl-CoA N-acyltransferases (Nat)"/>
    <property type="match status" value="1"/>
</dbReference>
<evidence type="ECO:0000313" key="7">
    <source>
        <dbReference type="Proteomes" id="UP000373449"/>
    </source>
</evidence>
<reference evidence="4" key="2">
    <citation type="submission" date="2017-09" db="EMBL/GenBank/DDBJ databases">
        <title>FDA dAtabase for Regulatory Grade micrObial Sequences (FDA-ARGOS): Supporting development and validation of Infectious Disease Dx tests.</title>
        <authorList>
            <person name="Minogue T."/>
            <person name="Wolcott M."/>
            <person name="Wasieloski L."/>
            <person name="Aguilar W."/>
            <person name="Moore D."/>
            <person name="Tallon L.J."/>
            <person name="Sadzewicz L."/>
            <person name="Ott S."/>
            <person name="Zhao X."/>
            <person name="Nagaraj S."/>
            <person name="Vavikolanu K."/>
            <person name="Aluvathingal J."/>
            <person name="Nadendla S."/>
            <person name="Sichtig H."/>
        </authorList>
    </citation>
    <scope>NUCLEOTIDE SEQUENCE</scope>
    <source>
        <strain evidence="4">FDAARGOS_387</strain>
    </source>
</reference>
<reference evidence="6" key="1">
    <citation type="submission" date="2017-09" db="EMBL/GenBank/DDBJ databases">
        <title>FDA dAtabase for Regulatory Grade micrObial Sequences (FDA-ARGOS): Supporting development and validation of Infectious Disease Dx tests.</title>
        <authorList>
            <person name="Minogue T."/>
            <person name="Wolcott M."/>
            <person name="Wasieloski L."/>
            <person name="Aguilar W."/>
            <person name="Moore D."/>
            <person name="Tallon L."/>
            <person name="Sadzewicz L."/>
            <person name="Ott S."/>
            <person name="Zhao X."/>
            <person name="Nagaraj S."/>
            <person name="Vavikolanu K."/>
            <person name="Aluvathingal J."/>
            <person name="Nadendla S."/>
            <person name="Sichtig H."/>
        </authorList>
    </citation>
    <scope>NUCLEOTIDE SEQUENCE [LARGE SCALE GENOMIC DNA]</scope>
    <source>
        <strain evidence="6">FDAARGOS_387</strain>
    </source>
</reference>
<dbReference type="GO" id="GO:0016747">
    <property type="term" value="F:acyltransferase activity, transferring groups other than amino-acyl groups"/>
    <property type="evidence" value="ECO:0007669"/>
    <property type="project" value="InterPro"/>
</dbReference>
<dbReference type="EMBL" id="PDDX01000001">
    <property type="protein sequence ID" value="PHI28224.1"/>
    <property type="molecule type" value="Genomic_DNA"/>
</dbReference>
<dbReference type="RefSeq" id="WP_029093417.1">
    <property type="nucleotide sequence ID" value="NZ_BRLG01000015.1"/>
</dbReference>
<organism evidence="4 6">
    <name type="scientific">Budvicia aquatica</name>
    <dbReference type="NCBI Taxonomy" id="82979"/>
    <lineage>
        <taxon>Bacteria</taxon>
        <taxon>Pseudomonadati</taxon>
        <taxon>Pseudomonadota</taxon>
        <taxon>Gammaproteobacteria</taxon>
        <taxon>Enterobacterales</taxon>
        <taxon>Budviciaceae</taxon>
        <taxon>Budvicia</taxon>
    </lineage>
</organism>
<dbReference type="Gene3D" id="3.40.630.30">
    <property type="match status" value="1"/>
</dbReference>
<gene>
    <name evidence="5" type="primary">yjaB_1</name>
    <name evidence="4" type="ORF">CRN84_02140</name>
    <name evidence="5" type="ORF">NCTC12282_00972</name>
</gene>
<dbReference type="PANTHER" id="PTHR43800">
    <property type="entry name" value="PEPTIDYL-LYSINE N-ACETYLTRANSFERASE YJAB"/>
    <property type="match status" value="1"/>
</dbReference>
<keyword evidence="6" id="KW-1185">Reference proteome</keyword>
<dbReference type="EMBL" id="CAADJA010000002">
    <property type="protein sequence ID" value="VFS46082.1"/>
    <property type="molecule type" value="Genomic_DNA"/>
</dbReference>
<dbReference type="Proteomes" id="UP000373449">
    <property type="component" value="Unassembled WGS sequence"/>
</dbReference>
<dbReference type="NCBIfam" id="NF007853">
    <property type="entry name" value="PRK10562.1"/>
    <property type="match status" value="1"/>
</dbReference>
<dbReference type="Proteomes" id="UP000224974">
    <property type="component" value="Unassembled WGS sequence"/>
</dbReference>
<dbReference type="Pfam" id="PF13673">
    <property type="entry name" value="Acetyltransf_10"/>
    <property type="match status" value="1"/>
</dbReference>
<proteinExistence type="predicted"/>
<sequence>MIRLYQPQDLEPLMSLWLTTTTEAHPFIDQSYWLDSEPLVRNVYIPDATTWVYSRSGDIDGFISVMEQQFIGALFVRQSEQGKGVGKTLMAQAQEHYPKLLLEVYQQNLTAVSFYQKMGFTTASEQPHPETNQITLIMQWMADLSGYSSSA</sequence>
<accession>A0A2C6DHJ1</accession>
<dbReference type="PROSITE" id="PS51186">
    <property type="entry name" value="GNAT"/>
    <property type="match status" value="1"/>
</dbReference>
<protein>
    <submittedName>
        <fullName evidence="4">N-acetyltransferase</fullName>
    </submittedName>
</protein>
<name>A0A2C6DHJ1_9GAMM</name>
<keyword evidence="2 5" id="KW-0012">Acyltransferase</keyword>
<feature type="domain" description="N-acetyltransferase" evidence="3">
    <location>
        <begin position="1"/>
        <end position="143"/>
    </location>
</feature>
<reference evidence="5 7" key="3">
    <citation type="submission" date="2019-03" db="EMBL/GenBank/DDBJ databases">
        <authorList>
            <consortium name="Pathogen Informatics"/>
        </authorList>
    </citation>
    <scope>NUCLEOTIDE SEQUENCE [LARGE SCALE GENOMIC DNA]</scope>
    <source>
        <strain evidence="5 7">NCTC12282</strain>
    </source>
</reference>
<dbReference type="CDD" id="cd04301">
    <property type="entry name" value="NAT_SF"/>
    <property type="match status" value="1"/>
</dbReference>
<dbReference type="STRING" id="1111728.GCA_000427805_02737"/>
<dbReference type="AlphaFoldDB" id="A0A2C6DHJ1"/>
<evidence type="ECO:0000256" key="1">
    <source>
        <dbReference type="ARBA" id="ARBA00022679"/>
    </source>
</evidence>
<dbReference type="InterPro" id="IPR016181">
    <property type="entry name" value="Acyl_CoA_acyltransferase"/>
</dbReference>
<evidence type="ECO:0000313" key="6">
    <source>
        <dbReference type="Proteomes" id="UP000224974"/>
    </source>
</evidence>
<evidence type="ECO:0000313" key="5">
    <source>
        <dbReference type="EMBL" id="VFS46082.1"/>
    </source>
</evidence>
<dbReference type="OrthoDB" id="9789605at2"/>
<dbReference type="PANTHER" id="PTHR43800:SF1">
    <property type="entry name" value="PEPTIDYL-LYSINE N-ACETYLTRANSFERASE YJAB"/>
    <property type="match status" value="1"/>
</dbReference>